<dbReference type="PANTHER" id="PTHR46579">
    <property type="entry name" value="F5/8 TYPE C DOMAIN-CONTAINING PROTEIN-RELATED"/>
    <property type="match status" value="1"/>
</dbReference>
<evidence type="ECO:0000313" key="1">
    <source>
        <dbReference type="EMBL" id="OAD76834.1"/>
    </source>
</evidence>
<evidence type="ECO:0000313" key="2">
    <source>
        <dbReference type="Proteomes" id="UP000077315"/>
    </source>
</evidence>
<dbReference type="VEuPathDB" id="FungiDB:PHYBLDRAFT_142337"/>
<dbReference type="InParanoid" id="A0A167NXP4"/>
<keyword evidence="2" id="KW-1185">Reference proteome</keyword>
<dbReference type="Proteomes" id="UP000077315">
    <property type="component" value="Unassembled WGS sequence"/>
</dbReference>
<organism evidence="1 2">
    <name type="scientific">Phycomyces blakesleeanus (strain ATCC 8743b / DSM 1359 / FGSC 10004 / NBRC 33097 / NRRL 1555)</name>
    <dbReference type="NCBI Taxonomy" id="763407"/>
    <lineage>
        <taxon>Eukaryota</taxon>
        <taxon>Fungi</taxon>
        <taxon>Fungi incertae sedis</taxon>
        <taxon>Mucoromycota</taxon>
        <taxon>Mucoromycotina</taxon>
        <taxon>Mucoromycetes</taxon>
        <taxon>Mucorales</taxon>
        <taxon>Phycomycetaceae</taxon>
        <taxon>Phycomyces</taxon>
    </lineage>
</organism>
<dbReference type="EMBL" id="KV440975">
    <property type="protein sequence ID" value="OAD76834.1"/>
    <property type="molecule type" value="Genomic_DNA"/>
</dbReference>
<dbReference type="PANTHER" id="PTHR46579:SF2">
    <property type="entry name" value="C2H2-TYPE DOMAIN-CONTAINING PROTEIN"/>
    <property type="match status" value="1"/>
</dbReference>
<sequence>MHNLFLATVKRIVQIWKELEYFDNQALLAMQDLANGVVVPPDYARINKKIADGFSFMKDDEWKSWCLIYSPFVLKRILPVKHLSNWIAHAHLQSFCKGFEKLYKEFPVTPNMHLHLHLGECINDFGPISVTIQ</sequence>
<dbReference type="RefSeq" id="XP_018294874.1">
    <property type="nucleotide sequence ID" value="XM_018430784.1"/>
</dbReference>
<name>A0A167NXP4_PHYB8</name>
<dbReference type="GeneID" id="28991690"/>
<protein>
    <submittedName>
        <fullName evidence="1">Uncharacterized protein</fullName>
    </submittedName>
</protein>
<proteinExistence type="predicted"/>
<dbReference type="OrthoDB" id="2431110at2759"/>
<reference evidence="2" key="1">
    <citation type="submission" date="2015-06" db="EMBL/GenBank/DDBJ databases">
        <title>Expansion of signal transduction pathways in fungi by whole-genome duplication.</title>
        <authorList>
            <consortium name="DOE Joint Genome Institute"/>
            <person name="Corrochano L.M."/>
            <person name="Kuo A."/>
            <person name="Marcet-Houben M."/>
            <person name="Polaino S."/>
            <person name="Salamov A."/>
            <person name="Villalobos J.M."/>
            <person name="Alvarez M.I."/>
            <person name="Avalos J."/>
            <person name="Benito E.P."/>
            <person name="Benoit I."/>
            <person name="Burger G."/>
            <person name="Camino L.P."/>
            <person name="Canovas D."/>
            <person name="Cerda-Olmedo E."/>
            <person name="Cheng J.-F."/>
            <person name="Dominguez A."/>
            <person name="Elias M."/>
            <person name="Eslava A.P."/>
            <person name="Glaser F."/>
            <person name="Grimwood J."/>
            <person name="Gutierrez G."/>
            <person name="Heitman J."/>
            <person name="Henrissat B."/>
            <person name="Iturriaga E.A."/>
            <person name="Lang B.F."/>
            <person name="Lavin J.L."/>
            <person name="Lee S."/>
            <person name="Li W."/>
            <person name="Lindquist E."/>
            <person name="Lopez-Garcia S."/>
            <person name="Luque E.M."/>
            <person name="Marcos A.T."/>
            <person name="Martin J."/>
            <person name="McCluskey K."/>
            <person name="Medina H.R."/>
            <person name="Miralles-Duran A."/>
            <person name="Miyazaki A."/>
            <person name="Munoz-Torres E."/>
            <person name="Oguiza J.A."/>
            <person name="Ohm R."/>
            <person name="Olmedo M."/>
            <person name="Orejas M."/>
            <person name="Ortiz-Castellanos L."/>
            <person name="Pisabarro A.G."/>
            <person name="Rodriguez-Romero J."/>
            <person name="Ruiz-Herrera J."/>
            <person name="Ruiz-Vazquez R."/>
            <person name="Sanz C."/>
            <person name="Schackwitz W."/>
            <person name="Schmutz J."/>
            <person name="Shahriari M."/>
            <person name="Shelest E."/>
            <person name="Silva-Franco F."/>
            <person name="Soanes D."/>
            <person name="Syed K."/>
            <person name="Tagua V.G."/>
            <person name="Talbot N.J."/>
            <person name="Thon M."/>
            <person name="De vries R.P."/>
            <person name="Wiebenga A."/>
            <person name="Yadav J.S."/>
            <person name="Braun E.L."/>
            <person name="Baker S."/>
            <person name="Garre V."/>
            <person name="Horwitz B."/>
            <person name="Torres-Martinez S."/>
            <person name="Idnurm A."/>
            <person name="Herrera-Estrella A."/>
            <person name="Gabaldon T."/>
            <person name="Grigoriev I.V."/>
        </authorList>
    </citation>
    <scope>NUCLEOTIDE SEQUENCE [LARGE SCALE GENOMIC DNA]</scope>
    <source>
        <strain evidence="2">NRRL 1555(-)</strain>
    </source>
</reference>
<gene>
    <name evidence="1" type="ORF">PHYBLDRAFT_142337</name>
</gene>
<accession>A0A167NXP4</accession>
<dbReference type="AlphaFoldDB" id="A0A167NXP4"/>